<dbReference type="RefSeq" id="WP_217773906.1">
    <property type="nucleotide sequence ID" value="NZ_JAHONW010000005.1"/>
</dbReference>
<accession>A0AAW5CFP5</accession>
<feature type="transmembrane region" description="Helical" evidence="1">
    <location>
        <begin position="802"/>
        <end position="819"/>
    </location>
</feature>
<dbReference type="EMBL" id="JAKNDN010000028">
    <property type="protein sequence ID" value="MCG4960958.1"/>
    <property type="molecule type" value="Genomic_DNA"/>
</dbReference>
<feature type="transmembrane region" description="Helical" evidence="1">
    <location>
        <begin position="409"/>
        <end position="431"/>
    </location>
</feature>
<dbReference type="Pfam" id="PF09586">
    <property type="entry name" value="YfhO"/>
    <property type="match status" value="1"/>
</dbReference>
<sequence length="830" mass="94222">MNVKINWRSVGPQLLILLLFVLIAFIYCLPVLQGKALLGHDLESWMYMAKEALDFNAQSEVQTFWTNSMFGGMPTYQITPPIRAYNVLNYMYCLWIWMPSPVVNIFLYLVGSYVLLLCFKFDKWMAFMGALALSFISYNLIILAAGHVTKAAAIAFCMPVLGAVYQLFRGNKWIGMLLTALFLTLAINANHLQILYYTLYVVLIFGLVELVYACKDKEIKKFGVSVGLGCIALLLAVGLNAPMLLTTYQYSKATMRGESNGLTGKDGEVAGHGLDKDYITNWSYGVDESFTLLVPDFKGGASGGLLTEKSETGKALKQMGVPNVKETMKDFQLPLYWGTQPFTSGPVYLGAVLCFLFVLGLFLVDKRTKWWLLSVIILTIMLSWGRNFMPLTDFFIDYIPLYNKFRTVSMILVVTCLCMTLFGLLGLKVFLNPLTGREKMKKALKYAFYITGGLCLLFVIIPSLSGNFIAQGDSQFTGNYKFLSNTLPLDRESLLRQDAFRSLIFIALAAGLLWLYLKSKLNLRNLYIGLTVLILIDLWVVDKRYLNDRNFVNPKNEKQLVQPTEADRFILQDKSYYRVLDASVNIFNDARPAFFHKNIGGYHAAKLSRYQELIDYHLQTEIQVMMAGLAKVDSEQQLKVLMSQLGVLNMLNMKYVIYNPQTQPIINTEANGNAWFVDSYLLAENADQEMQILGEIDTKHQLVVDKRFADGISSISDRDSSATITLKSYAPNRLVYNVDTKTNQIAVFSEIYYRDGWNAYVNGEQQPYFRANYLLRAMPLKAGNYELEFRFEPQVVTLSTRLSLIASVLFLILTGFVIYREYRKKKSTVN</sequence>
<feature type="transmembrane region" description="Helical" evidence="1">
    <location>
        <begin position="226"/>
        <end position="245"/>
    </location>
</feature>
<evidence type="ECO:0000313" key="2">
    <source>
        <dbReference type="EMBL" id="MCG4960958.1"/>
    </source>
</evidence>
<dbReference type="Proteomes" id="UP001199750">
    <property type="component" value="Unassembled WGS sequence"/>
</dbReference>
<proteinExistence type="predicted"/>
<feature type="transmembrane region" description="Helical" evidence="1">
    <location>
        <begin position="195"/>
        <end position="214"/>
    </location>
</feature>
<comment type="caution">
    <text evidence="2">The sequence shown here is derived from an EMBL/GenBank/DDBJ whole genome shotgun (WGS) entry which is preliminary data.</text>
</comment>
<reference evidence="2" key="1">
    <citation type="submission" date="2022-01" db="EMBL/GenBank/DDBJ databases">
        <title>Collection of gut derived symbiotic bacterial strains cultured from healthy donors.</title>
        <authorList>
            <person name="Lin H."/>
            <person name="Kohout C."/>
            <person name="Waligurski E."/>
            <person name="Pamer E.G."/>
        </authorList>
    </citation>
    <scope>NUCLEOTIDE SEQUENCE</scope>
    <source>
        <strain evidence="2">DFI.1.149</strain>
    </source>
</reference>
<keyword evidence="1" id="KW-0812">Transmembrane</keyword>
<organism evidence="2 3">
    <name type="scientific">Odoribacter splanchnicus</name>
    <dbReference type="NCBI Taxonomy" id="28118"/>
    <lineage>
        <taxon>Bacteria</taxon>
        <taxon>Pseudomonadati</taxon>
        <taxon>Bacteroidota</taxon>
        <taxon>Bacteroidia</taxon>
        <taxon>Bacteroidales</taxon>
        <taxon>Odoribacteraceae</taxon>
        <taxon>Odoribacter</taxon>
    </lineage>
</organism>
<name>A0AAW5CFP5_9BACT</name>
<feature type="transmembrane region" description="Helical" evidence="1">
    <location>
        <begin position="151"/>
        <end position="168"/>
    </location>
</feature>
<keyword evidence="1" id="KW-0472">Membrane</keyword>
<dbReference type="AlphaFoldDB" id="A0AAW5CFP5"/>
<feature type="transmembrane region" description="Helical" evidence="1">
    <location>
        <begin position="443"/>
        <end position="464"/>
    </location>
</feature>
<feature type="transmembrane region" description="Helical" evidence="1">
    <location>
        <begin position="499"/>
        <end position="517"/>
    </location>
</feature>
<evidence type="ECO:0000256" key="1">
    <source>
        <dbReference type="SAM" id="Phobius"/>
    </source>
</evidence>
<dbReference type="PANTHER" id="PTHR38454:SF1">
    <property type="entry name" value="INTEGRAL MEMBRANE PROTEIN"/>
    <property type="match status" value="1"/>
</dbReference>
<evidence type="ECO:0000313" key="3">
    <source>
        <dbReference type="Proteomes" id="UP001199750"/>
    </source>
</evidence>
<feature type="transmembrane region" description="Helical" evidence="1">
    <location>
        <begin position="124"/>
        <end position="145"/>
    </location>
</feature>
<feature type="transmembrane region" description="Helical" evidence="1">
    <location>
        <begin position="173"/>
        <end position="189"/>
    </location>
</feature>
<dbReference type="InterPro" id="IPR018580">
    <property type="entry name" value="Uncharacterised_YfhO"/>
</dbReference>
<protein>
    <submittedName>
        <fullName evidence="2">YfhO family protein</fullName>
    </submittedName>
</protein>
<gene>
    <name evidence="2" type="ORF">L0P03_14045</name>
</gene>
<keyword evidence="1" id="KW-1133">Transmembrane helix</keyword>
<feature type="transmembrane region" description="Helical" evidence="1">
    <location>
        <begin position="345"/>
        <end position="364"/>
    </location>
</feature>
<feature type="transmembrane region" description="Helical" evidence="1">
    <location>
        <begin position="524"/>
        <end position="541"/>
    </location>
</feature>
<feature type="transmembrane region" description="Helical" evidence="1">
    <location>
        <begin position="371"/>
        <end position="389"/>
    </location>
</feature>
<feature type="transmembrane region" description="Helical" evidence="1">
    <location>
        <begin position="94"/>
        <end position="117"/>
    </location>
</feature>
<dbReference type="PANTHER" id="PTHR38454">
    <property type="entry name" value="INTEGRAL MEMBRANE PROTEIN-RELATED"/>
    <property type="match status" value="1"/>
</dbReference>